<accession>A0A7W6DPG2</accession>
<gene>
    <name evidence="1" type="ORF">GGQ68_000626</name>
</gene>
<dbReference type="Proteomes" id="UP000541426">
    <property type="component" value="Unassembled WGS sequence"/>
</dbReference>
<evidence type="ECO:0000313" key="2">
    <source>
        <dbReference type="Proteomes" id="UP000541426"/>
    </source>
</evidence>
<sequence>MIQLTKQHAAGLGDYDIRVSCAPPCPVRTELAMAVHTPETIPAYHDALPLNRYELAALRCFLCPDKAAYITGRAVAVDGRSASTGVGVLALQS</sequence>
<organism evidence="1 2">
    <name type="scientific">Sagittula marina</name>
    <dbReference type="NCBI Taxonomy" id="943940"/>
    <lineage>
        <taxon>Bacteria</taxon>
        <taxon>Pseudomonadati</taxon>
        <taxon>Pseudomonadota</taxon>
        <taxon>Alphaproteobacteria</taxon>
        <taxon>Rhodobacterales</taxon>
        <taxon>Roseobacteraceae</taxon>
        <taxon>Sagittula</taxon>
    </lineage>
</organism>
<evidence type="ECO:0000313" key="1">
    <source>
        <dbReference type="EMBL" id="MBB3984315.1"/>
    </source>
</evidence>
<comment type="caution">
    <text evidence="1">The sequence shown here is derived from an EMBL/GenBank/DDBJ whole genome shotgun (WGS) entry which is preliminary data.</text>
</comment>
<keyword evidence="2" id="KW-1185">Reference proteome</keyword>
<name>A0A7W6DPG2_9RHOB</name>
<reference evidence="1 2" key="1">
    <citation type="submission" date="2020-08" db="EMBL/GenBank/DDBJ databases">
        <title>Genomic Encyclopedia of Type Strains, Phase IV (KMG-IV): sequencing the most valuable type-strain genomes for metagenomic binning, comparative biology and taxonomic classification.</title>
        <authorList>
            <person name="Goeker M."/>
        </authorList>
    </citation>
    <scope>NUCLEOTIDE SEQUENCE [LARGE SCALE GENOMIC DNA]</scope>
    <source>
        <strain evidence="1 2">DSM 102235</strain>
    </source>
</reference>
<dbReference type="Pfam" id="PF13561">
    <property type="entry name" value="adh_short_C2"/>
    <property type="match status" value="1"/>
</dbReference>
<protein>
    <submittedName>
        <fullName evidence="1">NAD(P)-dependent dehydrogenase (Short-subunit alcohol dehydrogenase family)</fullName>
    </submittedName>
</protein>
<dbReference type="EMBL" id="JACIEJ010000001">
    <property type="protein sequence ID" value="MBB3984315.1"/>
    <property type="molecule type" value="Genomic_DNA"/>
</dbReference>
<dbReference type="AlphaFoldDB" id="A0A7W6DPG2"/>
<dbReference type="InterPro" id="IPR002347">
    <property type="entry name" value="SDR_fam"/>
</dbReference>
<dbReference type="Gene3D" id="3.40.50.720">
    <property type="entry name" value="NAD(P)-binding Rossmann-like Domain"/>
    <property type="match status" value="1"/>
</dbReference>
<proteinExistence type="predicted"/>
<dbReference type="SUPFAM" id="SSF51735">
    <property type="entry name" value="NAD(P)-binding Rossmann-fold domains"/>
    <property type="match status" value="1"/>
</dbReference>
<dbReference type="InterPro" id="IPR036291">
    <property type="entry name" value="NAD(P)-bd_dom_sf"/>
</dbReference>